<feature type="domain" description="PIN" evidence="2">
    <location>
        <begin position="971"/>
        <end position="1111"/>
    </location>
</feature>
<dbReference type="SMART" id="SM00028">
    <property type="entry name" value="TPR"/>
    <property type="match status" value="2"/>
</dbReference>
<protein>
    <recommendedName>
        <fullName evidence="2">PIN domain-containing protein</fullName>
    </recommendedName>
</protein>
<gene>
    <name evidence="3" type="ORF">SIAM614_12903</name>
</gene>
<dbReference type="Pfam" id="PF20698">
    <property type="entry name" value="PIN-TPR-GreABC"/>
    <property type="match status" value="1"/>
</dbReference>
<dbReference type="SUPFAM" id="SSF48452">
    <property type="entry name" value="TPR-like"/>
    <property type="match status" value="1"/>
</dbReference>
<evidence type="ECO:0000259" key="2">
    <source>
        <dbReference type="Pfam" id="PF20698"/>
    </source>
</evidence>
<evidence type="ECO:0000256" key="1">
    <source>
        <dbReference type="SAM" id="MobiDB-lite"/>
    </source>
</evidence>
<dbReference type="Gene3D" id="1.25.40.10">
    <property type="entry name" value="Tetratricopeptide repeat domain"/>
    <property type="match status" value="2"/>
</dbReference>
<comment type="caution">
    <text evidence="3">The sequence shown here is derived from an EMBL/GenBank/DDBJ whole genome shotgun (WGS) entry which is preliminary data.</text>
</comment>
<feature type="compositionally biased region" description="Basic residues" evidence="1">
    <location>
        <begin position="1280"/>
        <end position="1295"/>
    </location>
</feature>
<dbReference type="Proteomes" id="UP000004848">
    <property type="component" value="Unassembled WGS sequence"/>
</dbReference>
<organism evidence="3 4">
    <name type="scientific">Roseibium aggregatum (strain ATCC 25650 / DSM 13394 / JCM 20685 / NBRC 16684 / NCIMB 2208 / IAM 12614 / B1)</name>
    <name type="common">Stappia aggregata</name>
    <dbReference type="NCBI Taxonomy" id="384765"/>
    <lineage>
        <taxon>Bacteria</taxon>
        <taxon>Pseudomonadati</taxon>
        <taxon>Pseudomonadota</taxon>
        <taxon>Alphaproteobacteria</taxon>
        <taxon>Hyphomicrobiales</taxon>
        <taxon>Stappiaceae</taxon>
        <taxon>Roseibium</taxon>
    </lineage>
</organism>
<reference evidence="3 4" key="1">
    <citation type="submission" date="2006-05" db="EMBL/GenBank/DDBJ databases">
        <authorList>
            <person name="King G."/>
            <person name="Ferriera S."/>
            <person name="Johnson J."/>
            <person name="Kravitz S."/>
            <person name="Beeson K."/>
            <person name="Sutton G."/>
            <person name="Rogers Y.-H."/>
            <person name="Friedman R."/>
            <person name="Frazier M."/>
            <person name="Venter J.C."/>
        </authorList>
    </citation>
    <scope>NUCLEOTIDE SEQUENCE [LARGE SCALE GENOMIC DNA]</scope>
    <source>
        <strain evidence="4">ATCC 25650 / DSM 13394 / JCM 20685 / NBRC 16684 / NCIMB 2208 / IAM 12614 / B1</strain>
    </source>
</reference>
<dbReference type="eggNOG" id="COG0457">
    <property type="taxonomic scope" value="Bacteria"/>
</dbReference>
<sequence>MLFECVLGDPSVQEFGSSGHPQDGIDLLGRRKSVSLDHWVGIQCKLKIKAEKLPKKTVRDEAKKALKFVPALKELIIVTTAPDHPVLHREAAAFTDEQAKAGRDFQVQVWGWGTLETYILQHEAVINAFSPDAFPHLQRFIHGQEALTEQVSRDHATLEDKFSRIEQKLDLALAIPPSTEVDGSSHDTWLDKQIDQHRDLIEEGNSAVALRLLQTMWDELSADASDRIRFRIKANIAACRLRFGEQEEAGHLYLEAYNWAPDEPKAAAFKVLGLTLLGRPQEAYDFGLSKFDSVDDKAPLVGHTLMAARLLPDLQDVLTVVPDEVQDEAFVSIAKIDYLRTCGTPEKWHELAKLAHSKHPDDKTLARFHAEASIDRVCRWSDEHRRALLTAELETDVLIAIETLSAQFDETLAKLDAPRSFDVALCSNLATAHRLLRDFDKARETIGKGLAIVPDDEGLLQYLALIALEEGTPEEAAKLLDRVPESRDKVFGQLQIFATSGKWCEVLALSDKTEISQYSEDDQAFFESIVLLARCRLDEIRDVRADVDALLAKFDTEPIVPILLYEIATSRQDYDWSAALYQAARDRQDNLSFAARIMLARVAENENDPDTVIDLLYGQIPMRHDSEELQCLARAFVNAPPRQDALAFVGQLSEQLKQKAFYARAIGSIDFNRGDLPSAQAAFKQAIEANQTDLVSHLGLINTLLRMDRRSEVEEYLHSLDFSVLQGLASQKMQLSQLLVHFGRAEDGLGYGYEVAQQNRNDGRVCLLYVGLILPDPANLRMPDIGETISVDCTVEIERSDKIRRKVTIEAGPNRPGTERFNPAHPFAKSLIGAKDGDIVVYEGGGGTPQSWKVIGFKHKYIGLLHDIMETFPTHFPDVGGFHVIELPNGDVKPILEQVKAQTETDDKIFKLHIEDGFPICVIAALMGRSTIAIAGQFAFRNAVVKTCVGAHSEREAAVAQISDGQQNGVVLDTYTAWCVYSANLIDMLKSIFSRVVLPRSVLDQLRIWRSEYEISGDRPLMTIGYHDGEFFREHVSPEELRKSAAAIDEAIETLDRECEVLPCSAPASPSQLERGIVDIAGSESLDPIYLAASEDLLLLSEDLHYRNVARQLYQRDGVWLQAVLLAAFSKGVIDGTVYARSVVDLAARKHHYVTVESTVLLTIVEQDEDEKLPMLSATLAFIGNVTAEVPSHTKVGLEFLLRIWRAERGLTSRKERASGMMLDRLTSMWARHGDVTVFLRKLIDQTRHRPHLQDYIRKWARGHFIVLEKPVAVSQPPRKGNKKNRRLKRSTSKQ</sequence>
<feature type="region of interest" description="Disordered" evidence="1">
    <location>
        <begin position="1275"/>
        <end position="1295"/>
    </location>
</feature>
<name>A0NQ56_ROSAI</name>
<dbReference type="InterPro" id="IPR011990">
    <property type="entry name" value="TPR-like_helical_dom_sf"/>
</dbReference>
<dbReference type="InterPro" id="IPR019734">
    <property type="entry name" value="TPR_rpt"/>
</dbReference>
<dbReference type="InterPro" id="IPR048987">
    <property type="entry name" value="PIN-TPR-GreABC"/>
</dbReference>
<dbReference type="EMBL" id="AAUW01000004">
    <property type="protein sequence ID" value="EAV44914.1"/>
    <property type="molecule type" value="Genomic_DNA"/>
</dbReference>
<evidence type="ECO:0000313" key="3">
    <source>
        <dbReference type="EMBL" id="EAV44914.1"/>
    </source>
</evidence>
<evidence type="ECO:0000313" key="4">
    <source>
        <dbReference type="Proteomes" id="UP000004848"/>
    </source>
</evidence>
<accession>A0NQ56</accession>
<proteinExistence type="predicted"/>